<evidence type="ECO:0000256" key="3">
    <source>
        <dbReference type="ARBA" id="ARBA00022448"/>
    </source>
</evidence>
<name>A0A017RVW8_9CLOT</name>
<keyword evidence="3" id="KW-0813">Transport</keyword>
<comment type="caution">
    <text evidence="10">The sequence shown here is derived from an EMBL/GenBank/DDBJ whole genome shotgun (WGS) entry which is preliminary data.</text>
</comment>
<dbReference type="STRING" id="1403537.Q428_05305"/>
<evidence type="ECO:0000256" key="4">
    <source>
        <dbReference type="ARBA" id="ARBA00022475"/>
    </source>
</evidence>
<dbReference type="NCBIfam" id="TIGR00974">
    <property type="entry name" value="3a0107s02c"/>
    <property type="match status" value="1"/>
</dbReference>
<reference evidence="10 11" key="1">
    <citation type="journal article" date="2014" name="Genome Announc.">
        <title>Draft Genome Sequence of Fervidicella metallireducens Strain AeBT, an Iron-Reducing Thermoanaerobe from the Great Artesian Basin.</title>
        <authorList>
            <person name="Patel B.K."/>
        </authorList>
    </citation>
    <scope>NUCLEOTIDE SEQUENCE [LARGE SCALE GENOMIC DNA]</scope>
    <source>
        <strain evidence="10 11">AeB</strain>
    </source>
</reference>
<evidence type="ECO:0000256" key="6">
    <source>
        <dbReference type="ARBA" id="ARBA00022989"/>
    </source>
</evidence>
<feature type="transmembrane region" description="Helical" evidence="8">
    <location>
        <begin position="188"/>
        <end position="209"/>
    </location>
</feature>
<protein>
    <recommendedName>
        <fullName evidence="8">Phosphate transport system permease protein PstA</fullName>
    </recommendedName>
</protein>
<dbReference type="Pfam" id="PF00528">
    <property type="entry name" value="BPD_transp_1"/>
    <property type="match status" value="1"/>
</dbReference>
<evidence type="ECO:0000256" key="7">
    <source>
        <dbReference type="ARBA" id="ARBA00023136"/>
    </source>
</evidence>
<accession>A0A017RVW8</accession>
<evidence type="ECO:0000313" key="10">
    <source>
        <dbReference type="EMBL" id="EYE88923.1"/>
    </source>
</evidence>
<dbReference type="GO" id="GO:0005886">
    <property type="term" value="C:plasma membrane"/>
    <property type="evidence" value="ECO:0007669"/>
    <property type="project" value="UniProtKB-SubCell"/>
</dbReference>
<evidence type="ECO:0000256" key="5">
    <source>
        <dbReference type="ARBA" id="ARBA00022692"/>
    </source>
</evidence>
<dbReference type="PROSITE" id="PS50928">
    <property type="entry name" value="ABC_TM1"/>
    <property type="match status" value="1"/>
</dbReference>
<evidence type="ECO:0000256" key="8">
    <source>
        <dbReference type="RuleBase" id="RU363043"/>
    </source>
</evidence>
<dbReference type="EMBL" id="AZQP01000011">
    <property type="protein sequence ID" value="EYE88923.1"/>
    <property type="molecule type" value="Genomic_DNA"/>
</dbReference>
<gene>
    <name evidence="10" type="ORF">Q428_05305</name>
</gene>
<dbReference type="GO" id="GO:0035435">
    <property type="term" value="P:phosphate ion transmembrane transport"/>
    <property type="evidence" value="ECO:0007669"/>
    <property type="project" value="InterPro"/>
</dbReference>
<dbReference type="PANTHER" id="PTHR43470:SF5">
    <property type="entry name" value="PHOSPHATE TRANSPORT SYSTEM PERMEASE PROTEIN PSTA"/>
    <property type="match status" value="1"/>
</dbReference>
<dbReference type="GO" id="GO:0005315">
    <property type="term" value="F:phosphate transmembrane transporter activity"/>
    <property type="evidence" value="ECO:0007669"/>
    <property type="project" value="InterPro"/>
</dbReference>
<sequence>MLMDNKELQRIKSRKLKNSVFHGLIFFCTIFGVIVLALLLYDILKKGLPWLTIDFLTNFPSRFPKKSGIFPGLLGSLWIILLTAALAFPVGVGTAIYLEEYAKENRFTEFIKLNIANLAGVPSIIYGMLGLAVFVRALSMGRSVLAASFTMALLILPIIIISSQEAIRSVPSALKQASFALGTTKWQTVTGVILPYALPGILTGTILAISRALGEAAPLIVVGALTYVSFIPKTPLDQFTTLPIQIFNWSSMPKREFQNVAAAGIIILLGILLLANSTAIILRDKYQIKIKD</sequence>
<evidence type="ECO:0000256" key="1">
    <source>
        <dbReference type="ARBA" id="ARBA00004651"/>
    </source>
</evidence>
<keyword evidence="11" id="KW-1185">Reference proteome</keyword>
<keyword evidence="6 8" id="KW-1133">Transmembrane helix</keyword>
<evidence type="ECO:0000313" key="11">
    <source>
        <dbReference type="Proteomes" id="UP000019681"/>
    </source>
</evidence>
<feature type="transmembrane region" description="Helical" evidence="8">
    <location>
        <begin position="20"/>
        <end position="41"/>
    </location>
</feature>
<dbReference type="InterPro" id="IPR005672">
    <property type="entry name" value="Phosphate_PstA"/>
</dbReference>
<feature type="transmembrane region" description="Helical" evidence="8">
    <location>
        <begin position="77"/>
        <end position="98"/>
    </location>
</feature>
<organism evidence="10 11">
    <name type="scientific">Fervidicella metallireducens AeB</name>
    <dbReference type="NCBI Taxonomy" id="1403537"/>
    <lineage>
        <taxon>Bacteria</taxon>
        <taxon>Bacillati</taxon>
        <taxon>Bacillota</taxon>
        <taxon>Clostridia</taxon>
        <taxon>Eubacteriales</taxon>
        <taxon>Clostridiaceae</taxon>
        <taxon>Fervidicella</taxon>
    </lineage>
</organism>
<feature type="transmembrane region" description="Helical" evidence="8">
    <location>
        <begin position="118"/>
        <end position="138"/>
    </location>
</feature>
<dbReference type="InterPro" id="IPR000515">
    <property type="entry name" value="MetI-like"/>
</dbReference>
<keyword evidence="5 8" id="KW-0812">Transmembrane</keyword>
<dbReference type="PANTHER" id="PTHR43470">
    <property type="entry name" value="PHOSPHATE TRANSPORT SYSTEM PERMEASE PROTEIN PSTA-RELATED"/>
    <property type="match status" value="1"/>
</dbReference>
<comment type="similarity">
    <text evidence="2 8">Belongs to the binding-protein-dependent transport system permease family. CysTW subfamily.</text>
</comment>
<comment type="subcellular location">
    <subcellularLocation>
        <location evidence="1 8">Cell membrane</location>
        <topology evidence="1 8">Multi-pass membrane protein</topology>
    </subcellularLocation>
</comment>
<keyword evidence="4 8" id="KW-1003">Cell membrane</keyword>
<dbReference type="AlphaFoldDB" id="A0A017RVW8"/>
<dbReference type="Proteomes" id="UP000019681">
    <property type="component" value="Unassembled WGS sequence"/>
</dbReference>
<dbReference type="InterPro" id="IPR035906">
    <property type="entry name" value="MetI-like_sf"/>
</dbReference>
<dbReference type="Gene3D" id="1.10.3720.10">
    <property type="entry name" value="MetI-like"/>
    <property type="match status" value="1"/>
</dbReference>
<feature type="transmembrane region" description="Helical" evidence="8">
    <location>
        <begin position="144"/>
        <end position="167"/>
    </location>
</feature>
<keyword evidence="7 8" id="KW-0472">Membrane</keyword>
<dbReference type="SUPFAM" id="SSF161098">
    <property type="entry name" value="MetI-like"/>
    <property type="match status" value="1"/>
</dbReference>
<evidence type="ECO:0000256" key="2">
    <source>
        <dbReference type="ARBA" id="ARBA00007069"/>
    </source>
</evidence>
<evidence type="ECO:0000259" key="9">
    <source>
        <dbReference type="PROSITE" id="PS50928"/>
    </source>
</evidence>
<feature type="domain" description="ABC transmembrane type-1" evidence="9">
    <location>
        <begin position="73"/>
        <end position="278"/>
    </location>
</feature>
<proteinExistence type="inferred from homology"/>
<dbReference type="CDD" id="cd06261">
    <property type="entry name" value="TM_PBP2"/>
    <property type="match status" value="1"/>
</dbReference>
<feature type="transmembrane region" description="Helical" evidence="8">
    <location>
        <begin position="260"/>
        <end position="282"/>
    </location>
</feature>